<accession>A0ABW1WDP7</accession>
<protein>
    <recommendedName>
        <fullName evidence="3">HNH endonuclease</fullName>
    </recommendedName>
</protein>
<keyword evidence="2" id="KW-1185">Reference proteome</keyword>
<evidence type="ECO:0000313" key="2">
    <source>
        <dbReference type="Proteomes" id="UP001596267"/>
    </source>
</evidence>
<comment type="caution">
    <text evidence="1">The sequence shown here is derived from an EMBL/GenBank/DDBJ whole genome shotgun (WGS) entry which is preliminary data.</text>
</comment>
<name>A0ABW1WDP7_9BACL</name>
<organism evidence="1 2">
    <name type="scientific">Sporolactobacillus kofuensis</name>
    <dbReference type="NCBI Taxonomy" id="269672"/>
    <lineage>
        <taxon>Bacteria</taxon>
        <taxon>Bacillati</taxon>
        <taxon>Bacillota</taxon>
        <taxon>Bacilli</taxon>
        <taxon>Bacillales</taxon>
        <taxon>Sporolactobacillaceae</taxon>
        <taxon>Sporolactobacillus</taxon>
    </lineage>
</organism>
<dbReference type="RefSeq" id="WP_253077334.1">
    <property type="nucleotide sequence ID" value="NZ_JAMXWN010000019.1"/>
</dbReference>
<evidence type="ECO:0000313" key="1">
    <source>
        <dbReference type="EMBL" id="MFC6385225.1"/>
    </source>
</evidence>
<proteinExistence type="predicted"/>
<dbReference type="Proteomes" id="UP001596267">
    <property type="component" value="Unassembled WGS sequence"/>
</dbReference>
<dbReference type="EMBL" id="JBHSTQ010000001">
    <property type="protein sequence ID" value="MFC6385225.1"/>
    <property type="molecule type" value="Genomic_DNA"/>
</dbReference>
<reference evidence="2" key="1">
    <citation type="journal article" date="2019" name="Int. J. Syst. Evol. Microbiol.">
        <title>The Global Catalogue of Microorganisms (GCM) 10K type strain sequencing project: providing services to taxonomists for standard genome sequencing and annotation.</title>
        <authorList>
            <consortium name="The Broad Institute Genomics Platform"/>
            <consortium name="The Broad Institute Genome Sequencing Center for Infectious Disease"/>
            <person name="Wu L."/>
            <person name="Ma J."/>
        </authorList>
    </citation>
    <scope>NUCLEOTIDE SEQUENCE [LARGE SCALE GENOMIC DNA]</scope>
    <source>
        <strain evidence="2">CCUG 42001</strain>
    </source>
</reference>
<sequence>MPKPFHVRGKLVDGELLKQMEQNHLNQSNVSNRVIVQHWTLEEAVSTPKGEGRRTNKRPFERHLSKANGEVKTYFMDLDECHKKYGPPGKVMYPERLRQKEWIQ</sequence>
<gene>
    <name evidence="1" type="ORF">ACFP7A_01315</name>
</gene>
<evidence type="ECO:0008006" key="3">
    <source>
        <dbReference type="Google" id="ProtNLM"/>
    </source>
</evidence>